<dbReference type="AlphaFoldDB" id="A0A3M7Q0P6"/>
<evidence type="ECO:0000313" key="2">
    <source>
        <dbReference type="Proteomes" id="UP000276133"/>
    </source>
</evidence>
<evidence type="ECO:0008006" key="3">
    <source>
        <dbReference type="Google" id="ProtNLM"/>
    </source>
</evidence>
<dbReference type="Proteomes" id="UP000276133">
    <property type="component" value="Unassembled WGS sequence"/>
</dbReference>
<dbReference type="EMBL" id="REGN01008036">
    <property type="protein sequence ID" value="RNA04581.1"/>
    <property type="molecule type" value="Genomic_DNA"/>
</dbReference>
<evidence type="ECO:0000313" key="1">
    <source>
        <dbReference type="EMBL" id="RNA04581.1"/>
    </source>
</evidence>
<organism evidence="1 2">
    <name type="scientific">Brachionus plicatilis</name>
    <name type="common">Marine rotifer</name>
    <name type="synonym">Brachionus muelleri</name>
    <dbReference type="NCBI Taxonomy" id="10195"/>
    <lineage>
        <taxon>Eukaryota</taxon>
        <taxon>Metazoa</taxon>
        <taxon>Spiralia</taxon>
        <taxon>Gnathifera</taxon>
        <taxon>Rotifera</taxon>
        <taxon>Eurotatoria</taxon>
        <taxon>Monogononta</taxon>
        <taxon>Pseudotrocha</taxon>
        <taxon>Ploima</taxon>
        <taxon>Brachionidae</taxon>
        <taxon>Brachionus</taxon>
    </lineage>
</organism>
<protein>
    <recommendedName>
        <fullName evidence="3">RNA-directed DNA polymerase from mobile element jockey-like</fullName>
    </recommendedName>
</protein>
<proteinExistence type="predicted"/>
<name>A0A3M7Q0P6_BRAPC</name>
<keyword evidence="2" id="KW-1185">Reference proteome</keyword>
<sequence length="87" mass="10265">MEPFPTFFGIDLDPKLNFKNLYQSLGKRINTKISMIRRIKGLMLTNSTKLCIIVFKSFIRSLIDYSFILLSCYTQRIILDLQNIRDK</sequence>
<dbReference type="OrthoDB" id="6770579at2759"/>
<reference evidence="1 2" key="1">
    <citation type="journal article" date="2018" name="Sci. Rep.">
        <title>Genomic signatures of local adaptation to the degree of environmental predictability in rotifers.</title>
        <authorList>
            <person name="Franch-Gras L."/>
            <person name="Hahn C."/>
            <person name="Garcia-Roger E.M."/>
            <person name="Carmona M.J."/>
            <person name="Serra M."/>
            <person name="Gomez A."/>
        </authorList>
    </citation>
    <scope>NUCLEOTIDE SEQUENCE [LARGE SCALE GENOMIC DNA]</scope>
    <source>
        <strain evidence="1">HYR1</strain>
    </source>
</reference>
<accession>A0A3M7Q0P6</accession>
<comment type="caution">
    <text evidence="1">The sequence shown here is derived from an EMBL/GenBank/DDBJ whole genome shotgun (WGS) entry which is preliminary data.</text>
</comment>
<gene>
    <name evidence="1" type="ORF">BpHYR1_017649</name>
</gene>